<dbReference type="EMBL" id="LNYL01000005">
    <property type="protein sequence ID" value="KTD31499.1"/>
    <property type="molecule type" value="Genomic_DNA"/>
</dbReference>
<reference evidence="4 5" key="1">
    <citation type="submission" date="2015-11" db="EMBL/GenBank/DDBJ databases">
        <title>Genomic analysis of 38 Legionella species identifies large and diverse effector repertoires.</title>
        <authorList>
            <person name="Burstein D."/>
            <person name="Amaro F."/>
            <person name="Zusman T."/>
            <person name="Lifshitz Z."/>
            <person name="Cohen O."/>
            <person name="Gilbert J.A."/>
            <person name="Pupko T."/>
            <person name="Shuman H.A."/>
            <person name="Segal G."/>
        </authorList>
    </citation>
    <scope>NUCLEOTIDE SEQUENCE [LARGE SCALE GENOMIC DNA]</scope>
    <source>
        <strain evidence="4 5">PX-1-G2-E2</strain>
    </source>
</reference>
<dbReference type="Proteomes" id="UP000054908">
    <property type="component" value="Unassembled WGS sequence"/>
</dbReference>
<name>A0A0W0WGN5_9GAMM</name>
<protein>
    <recommendedName>
        <fullName evidence="6">DUF4785 domain-containing protein</fullName>
    </recommendedName>
</protein>
<dbReference type="InterPro" id="IPR048296">
    <property type="entry name" value="DUF4785_central"/>
</dbReference>
<dbReference type="Pfam" id="PF16024">
    <property type="entry name" value="DUF4785_1st"/>
    <property type="match status" value="1"/>
</dbReference>
<accession>A0A0W0WGN5</accession>
<organism evidence="4 5">
    <name type="scientific">Legionella maceachernii</name>
    <dbReference type="NCBI Taxonomy" id="466"/>
    <lineage>
        <taxon>Bacteria</taxon>
        <taxon>Pseudomonadati</taxon>
        <taxon>Pseudomonadota</taxon>
        <taxon>Gammaproteobacteria</taxon>
        <taxon>Legionellales</taxon>
        <taxon>Legionellaceae</taxon>
        <taxon>Legionella</taxon>
    </lineage>
</organism>
<dbReference type="Gene3D" id="2.60.120.1370">
    <property type="match status" value="1"/>
</dbReference>
<evidence type="ECO:0000259" key="2">
    <source>
        <dbReference type="Pfam" id="PF20942"/>
    </source>
</evidence>
<dbReference type="InterPro" id="IPR048295">
    <property type="entry name" value="DUF4785_C"/>
</dbReference>
<dbReference type="Pfam" id="PF20943">
    <property type="entry name" value="DUF4785_3rd"/>
    <property type="match status" value="1"/>
</dbReference>
<evidence type="ECO:0000259" key="1">
    <source>
        <dbReference type="Pfam" id="PF16024"/>
    </source>
</evidence>
<evidence type="ECO:0000259" key="3">
    <source>
        <dbReference type="Pfam" id="PF20943"/>
    </source>
</evidence>
<dbReference type="OrthoDB" id="5646881at2"/>
<dbReference type="Gene3D" id="2.60.40.1930">
    <property type="match status" value="1"/>
</dbReference>
<sequence length="394" mass="44243">MKALSLILLTLVWFGESQAFSLPKQRSLIPYECQQCDNLSRDTLNLSWATPNVALQQMTRHQQTSRKYQIKANLKQLRAGVPIHTQAPGAIIRISPVNTPSIKPEFRIRNNRGVNATLMDASSLFSKEEALNNTPFAGNTFALAELKPEMGSGEFTISTDINQADENSEFIIHVFDRNSSAELTLQTNKVRYYRGDELITTILLNDRELDYSIDKLTVSLISPDGEITSLNPTSLAPNIFQARVLLDSEKNSQGANWYVEAAITSILSDKIIKRQVHSAFSYVIPSASVEELNKDNSDAFRFSALINVATGSRYALQAMLLARDHQGKLYPVQTTQSSAWLSTGQHRLNFSFDSPIKTDYNPPYYLGYIRLTDFGQMKPVFEYDTPIEITQLIS</sequence>
<feature type="domain" description="DUF4785" evidence="1">
    <location>
        <begin position="35"/>
        <end position="176"/>
    </location>
</feature>
<dbReference type="PATRIC" id="fig|466.6.peg.265"/>
<proteinExistence type="predicted"/>
<evidence type="ECO:0008006" key="6">
    <source>
        <dbReference type="Google" id="ProtNLM"/>
    </source>
</evidence>
<gene>
    <name evidence="4" type="ORF">Lmac_0247</name>
</gene>
<dbReference type="InterPro" id="IPR031979">
    <property type="entry name" value="DUF4785_N"/>
</dbReference>
<dbReference type="AlphaFoldDB" id="A0A0W0WGN5"/>
<comment type="caution">
    <text evidence="4">The sequence shown here is derived from an EMBL/GenBank/DDBJ whole genome shotgun (WGS) entry which is preliminary data.</text>
</comment>
<dbReference type="Pfam" id="PF20942">
    <property type="entry name" value="DUF4785_2nd"/>
    <property type="match status" value="1"/>
</dbReference>
<dbReference type="STRING" id="466.Lmac_0247"/>
<feature type="domain" description="DUF4785" evidence="3">
    <location>
        <begin position="286"/>
        <end position="389"/>
    </location>
</feature>
<dbReference type="RefSeq" id="WP_058451077.1">
    <property type="nucleotide sequence ID" value="NZ_CAAAIB010000003.1"/>
</dbReference>
<feature type="domain" description="DUF4785" evidence="2">
    <location>
        <begin position="179"/>
        <end position="283"/>
    </location>
</feature>
<evidence type="ECO:0000313" key="4">
    <source>
        <dbReference type="EMBL" id="KTD31499.1"/>
    </source>
</evidence>
<keyword evidence="5" id="KW-1185">Reference proteome</keyword>
<evidence type="ECO:0000313" key="5">
    <source>
        <dbReference type="Proteomes" id="UP000054908"/>
    </source>
</evidence>